<dbReference type="InterPro" id="IPR045324">
    <property type="entry name" value="Small_multidrug_res"/>
</dbReference>
<feature type="transmembrane region" description="Helical" evidence="7">
    <location>
        <begin position="5"/>
        <end position="22"/>
    </location>
</feature>
<dbReference type="Proteomes" id="UP000256520">
    <property type="component" value="Unassembled WGS sequence"/>
</dbReference>
<reference evidence="9" key="1">
    <citation type="submission" date="2017-11" db="EMBL/GenBank/DDBJ databases">
        <authorList>
            <person name="Zhu W."/>
        </authorList>
    </citation>
    <scope>NUCLEOTIDE SEQUENCE [LARGE SCALE GENOMIC DNA]</scope>
    <source>
        <strain evidence="9">CAU 1051</strain>
    </source>
</reference>
<dbReference type="SUPFAM" id="SSF103481">
    <property type="entry name" value="Multidrug resistance efflux transporter EmrE"/>
    <property type="match status" value="1"/>
</dbReference>
<dbReference type="Gene3D" id="1.10.3730.20">
    <property type="match status" value="1"/>
</dbReference>
<dbReference type="Pfam" id="PF00893">
    <property type="entry name" value="Multi_Drug_Res"/>
    <property type="match status" value="1"/>
</dbReference>
<evidence type="ECO:0000256" key="4">
    <source>
        <dbReference type="ARBA" id="ARBA00022989"/>
    </source>
</evidence>
<evidence type="ECO:0000256" key="5">
    <source>
        <dbReference type="ARBA" id="ARBA00023136"/>
    </source>
</evidence>
<comment type="caution">
    <text evidence="8">The sequence shown here is derived from an EMBL/GenBank/DDBJ whole genome shotgun (WGS) entry which is preliminary data.</text>
</comment>
<dbReference type="InterPro" id="IPR000390">
    <property type="entry name" value="Small_drug/metabolite_transptr"/>
</dbReference>
<dbReference type="GO" id="GO:0005886">
    <property type="term" value="C:plasma membrane"/>
    <property type="evidence" value="ECO:0007669"/>
    <property type="project" value="UniProtKB-SubCell"/>
</dbReference>
<keyword evidence="4 7" id="KW-1133">Transmembrane helix</keyword>
<dbReference type="InterPro" id="IPR037185">
    <property type="entry name" value="EmrE-like"/>
</dbReference>
<comment type="subcellular location">
    <subcellularLocation>
        <location evidence="1 6">Cell membrane</location>
        <topology evidence="1 6">Multi-pass membrane protein</topology>
    </subcellularLocation>
</comment>
<feature type="transmembrane region" description="Helical" evidence="7">
    <location>
        <begin position="28"/>
        <end position="46"/>
    </location>
</feature>
<evidence type="ECO:0000256" key="2">
    <source>
        <dbReference type="ARBA" id="ARBA00022475"/>
    </source>
</evidence>
<keyword evidence="5 7" id="KW-0472">Membrane</keyword>
<evidence type="ECO:0000313" key="8">
    <source>
        <dbReference type="EMBL" id="RDW20916.1"/>
    </source>
</evidence>
<protein>
    <submittedName>
        <fullName evidence="8">QacE family quaternary ammonium compound efflux SMR transporter</fullName>
    </submittedName>
</protein>
<dbReference type="EMBL" id="PIOD01000004">
    <property type="protein sequence ID" value="RDW20916.1"/>
    <property type="molecule type" value="Genomic_DNA"/>
</dbReference>
<feature type="transmembrane region" description="Helical" evidence="7">
    <location>
        <begin position="83"/>
        <end position="102"/>
    </location>
</feature>
<comment type="similarity">
    <text evidence="6">Belongs to the drug/metabolite transporter (DMT) superfamily. Small multidrug resistance (SMR) (TC 2.A.7.1) family.</text>
</comment>
<evidence type="ECO:0000313" key="9">
    <source>
        <dbReference type="Proteomes" id="UP000256520"/>
    </source>
</evidence>
<name>A0A3D8PXP0_9BACI</name>
<sequence>MKRDWCIVSLAGLLEIGWVIGLNHSYNWWTWGLTLCAIYFSMHLLIIGSRRLPVGTTYAVFTGMGTSGTVILEIIVFGEPFQLVKVLLILVLVCGVIGLLTITGDNDKEGGHA</sequence>
<dbReference type="RefSeq" id="WP_115748414.1">
    <property type="nucleotide sequence ID" value="NZ_PIOD01000004.1"/>
</dbReference>
<proteinExistence type="inferred from homology"/>
<keyword evidence="9" id="KW-1185">Reference proteome</keyword>
<gene>
    <name evidence="8" type="ORF">CWR45_03445</name>
</gene>
<dbReference type="AlphaFoldDB" id="A0A3D8PXP0"/>
<evidence type="ECO:0000256" key="6">
    <source>
        <dbReference type="RuleBase" id="RU003942"/>
    </source>
</evidence>
<accession>A0A3D8PXP0</accession>
<evidence type="ECO:0000256" key="7">
    <source>
        <dbReference type="SAM" id="Phobius"/>
    </source>
</evidence>
<dbReference type="OrthoDB" id="2168659at2"/>
<organism evidence="8 9">
    <name type="scientific">Oceanobacillus chungangensis</name>
    <dbReference type="NCBI Taxonomy" id="1229152"/>
    <lineage>
        <taxon>Bacteria</taxon>
        <taxon>Bacillati</taxon>
        <taxon>Bacillota</taxon>
        <taxon>Bacilli</taxon>
        <taxon>Bacillales</taxon>
        <taxon>Bacillaceae</taxon>
        <taxon>Oceanobacillus</taxon>
    </lineage>
</organism>
<keyword evidence="2" id="KW-1003">Cell membrane</keyword>
<feature type="transmembrane region" description="Helical" evidence="7">
    <location>
        <begin position="58"/>
        <end position="77"/>
    </location>
</feature>
<dbReference type="GO" id="GO:0022857">
    <property type="term" value="F:transmembrane transporter activity"/>
    <property type="evidence" value="ECO:0007669"/>
    <property type="project" value="InterPro"/>
</dbReference>
<dbReference type="PANTHER" id="PTHR30561">
    <property type="entry name" value="SMR FAMILY PROTON-DEPENDENT DRUG EFFLUX TRANSPORTER SUGE"/>
    <property type="match status" value="1"/>
</dbReference>
<dbReference type="PANTHER" id="PTHR30561:SF7">
    <property type="entry name" value="GUANIDINIUM EFFLUX SYSTEM SUBUNIT GDNC-RELATED"/>
    <property type="match status" value="1"/>
</dbReference>
<evidence type="ECO:0000256" key="3">
    <source>
        <dbReference type="ARBA" id="ARBA00022692"/>
    </source>
</evidence>
<evidence type="ECO:0000256" key="1">
    <source>
        <dbReference type="ARBA" id="ARBA00004651"/>
    </source>
</evidence>
<keyword evidence="3 6" id="KW-0812">Transmembrane</keyword>